<dbReference type="SUPFAM" id="SSF53850">
    <property type="entry name" value="Periplasmic binding protein-like II"/>
    <property type="match status" value="1"/>
</dbReference>
<dbReference type="Gene3D" id="3.40.190.290">
    <property type="match status" value="1"/>
</dbReference>
<evidence type="ECO:0000313" key="7">
    <source>
        <dbReference type="Proteomes" id="UP000007127"/>
    </source>
</evidence>
<evidence type="ECO:0000256" key="1">
    <source>
        <dbReference type="ARBA" id="ARBA00009437"/>
    </source>
</evidence>
<dbReference type="InterPro" id="IPR058163">
    <property type="entry name" value="LysR-type_TF_proteobact-type"/>
</dbReference>
<dbReference type="Pfam" id="PF03466">
    <property type="entry name" value="LysR_substrate"/>
    <property type="match status" value="1"/>
</dbReference>
<dbReference type="GO" id="GO:0003700">
    <property type="term" value="F:DNA-binding transcription factor activity"/>
    <property type="evidence" value="ECO:0007669"/>
    <property type="project" value="InterPro"/>
</dbReference>
<dbReference type="AlphaFoldDB" id="A0AB72UIB8"/>
<dbReference type="Gene3D" id="1.10.10.10">
    <property type="entry name" value="Winged helix-like DNA-binding domain superfamily/Winged helix DNA-binding domain"/>
    <property type="match status" value="1"/>
</dbReference>
<dbReference type="EMBL" id="CP004388">
    <property type="protein sequence ID" value="AJD53988.1"/>
    <property type="molecule type" value="Genomic_DNA"/>
</dbReference>
<organism evidence="6 7">
    <name type="scientific">Thalassospira xiamenensis M-5 = DSM 17429</name>
    <dbReference type="NCBI Taxonomy" id="1123366"/>
    <lineage>
        <taxon>Bacteria</taxon>
        <taxon>Pseudomonadati</taxon>
        <taxon>Pseudomonadota</taxon>
        <taxon>Alphaproteobacteria</taxon>
        <taxon>Rhodospirillales</taxon>
        <taxon>Thalassospiraceae</taxon>
        <taxon>Thalassospira</taxon>
    </lineage>
</organism>
<keyword evidence="4" id="KW-0804">Transcription</keyword>
<dbReference type="PANTHER" id="PTHR30537:SF5">
    <property type="entry name" value="HTH-TYPE TRANSCRIPTIONAL ACTIVATOR TTDR-RELATED"/>
    <property type="match status" value="1"/>
</dbReference>
<accession>A0AB72UIB8</accession>
<dbReference type="Pfam" id="PF00126">
    <property type="entry name" value="HTH_1"/>
    <property type="match status" value="1"/>
</dbReference>
<dbReference type="InterPro" id="IPR000847">
    <property type="entry name" value="LysR_HTH_N"/>
</dbReference>
<dbReference type="FunFam" id="1.10.10.10:FF:000001">
    <property type="entry name" value="LysR family transcriptional regulator"/>
    <property type="match status" value="1"/>
</dbReference>
<reference evidence="6 7" key="1">
    <citation type="journal article" date="2012" name="J. Bacteriol.">
        <title>Genome sequence of Thalassospira xiamenensis type strain M-5.</title>
        <authorList>
            <person name="Lai Q."/>
            <person name="Shao Z."/>
        </authorList>
    </citation>
    <scope>NUCLEOTIDE SEQUENCE [LARGE SCALE GENOMIC DNA]</scope>
    <source>
        <strain evidence="6 7">M-5</strain>
    </source>
</reference>
<comment type="similarity">
    <text evidence="1">Belongs to the LysR transcriptional regulatory family.</text>
</comment>
<protein>
    <submittedName>
        <fullName evidence="6">Transcriptional regulator</fullName>
    </submittedName>
</protein>
<proteinExistence type="inferred from homology"/>
<dbReference type="Proteomes" id="UP000007127">
    <property type="component" value="Chromosome"/>
</dbReference>
<dbReference type="KEGG" id="txi:TH3_19430"/>
<evidence type="ECO:0000313" key="6">
    <source>
        <dbReference type="EMBL" id="AJD53988.1"/>
    </source>
</evidence>
<dbReference type="PANTHER" id="PTHR30537">
    <property type="entry name" value="HTH-TYPE TRANSCRIPTIONAL REGULATOR"/>
    <property type="match status" value="1"/>
</dbReference>
<dbReference type="GO" id="GO:0006351">
    <property type="term" value="P:DNA-templated transcription"/>
    <property type="evidence" value="ECO:0007669"/>
    <property type="project" value="TreeGrafter"/>
</dbReference>
<evidence type="ECO:0000256" key="3">
    <source>
        <dbReference type="ARBA" id="ARBA00023125"/>
    </source>
</evidence>
<dbReference type="InterPro" id="IPR005119">
    <property type="entry name" value="LysR_subst-bd"/>
</dbReference>
<dbReference type="GO" id="GO:0043565">
    <property type="term" value="F:sequence-specific DNA binding"/>
    <property type="evidence" value="ECO:0007669"/>
    <property type="project" value="TreeGrafter"/>
</dbReference>
<dbReference type="SUPFAM" id="SSF46785">
    <property type="entry name" value="Winged helix' DNA-binding domain"/>
    <property type="match status" value="1"/>
</dbReference>
<sequence length="370" mass="40689">MGVKPAKLGAATVGRFDLGNHVGLHRWVVVCWSQNTLFGESDNYRKNVHTVADYATIVVTFARWSVRMDKLVSLQTFVKVVDEGSFAAAARAIGQSRSQVNRAVIALEEDLGVQLLNRTTRQVAVTPSGRAFYDRAKAVLADLHEAEEAIRENRATPSGDIRINAPMSFGTLHLGPALVDFAREYPEIRVELALSDRFIDPVADGYDMTVRISQPSETLALIDHEIIPMNRVLCASPEFIRKHGEPVSPRDLATLPCLHYGSLPAGSSWKMTGPDGPVSVQVNGVFCCNNAEVLRDAALADLGLALLPTFIAGPDLQSGNLVSVLCDYTSPELFLYLLYPPSRQLSARIRLLVDFLYDRFGGQPRWDLVQ</sequence>
<dbReference type="PROSITE" id="PS50931">
    <property type="entry name" value="HTH_LYSR"/>
    <property type="match status" value="1"/>
</dbReference>
<evidence type="ECO:0000259" key="5">
    <source>
        <dbReference type="PROSITE" id="PS50931"/>
    </source>
</evidence>
<evidence type="ECO:0000256" key="2">
    <source>
        <dbReference type="ARBA" id="ARBA00023015"/>
    </source>
</evidence>
<evidence type="ECO:0000256" key="4">
    <source>
        <dbReference type="ARBA" id="ARBA00023163"/>
    </source>
</evidence>
<feature type="domain" description="HTH lysR-type" evidence="5">
    <location>
        <begin position="69"/>
        <end position="126"/>
    </location>
</feature>
<dbReference type="InterPro" id="IPR036388">
    <property type="entry name" value="WH-like_DNA-bd_sf"/>
</dbReference>
<dbReference type="InterPro" id="IPR036390">
    <property type="entry name" value="WH_DNA-bd_sf"/>
</dbReference>
<dbReference type="CDD" id="cd08422">
    <property type="entry name" value="PBP2_CrgA_like"/>
    <property type="match status" value="1"/>
</dbReference>
<keyword evidence="3" id="KW-0238">DNA-binding</keyword>
<name>A0AB72UIB8_9PROT</name>
<gene>
    <name evidence="6" type="ORF">TH3_19430</name>
</gene>
<keyword evidence="2" id="KW-0805">Transcription regulation</keyword>